<dbReference type="Gene3D" id="3.20.20.80">
    <property type="entry name" value="Glycosidases"/>
    <property type="match status" value="2"/>
</dbReference>
<keyword evidence="3" id="KW-1185">Reference proteome</keyword>
<reference evidence="2" key="1">
    <citation type="submission" date="2025-08" db="UniProtKB">
        <authorList>
            <consortium name="Ensembl"/>
        </authorList>
    </citation>
    <scope>IDENTIFICATION</scope>
</reference>
<dbReference type="Ensembl" id="ENSSGRT00000073064.1">
    <property type="protein sequence ID" value="ENSSGRP00000068569.1"/>
    <property type="gene ID" value="ENSSGRG00000035139.1"/>
</dbReference>
<dbReference type="GO" id="GO:0005975">
    <property type="term" value="P:carbohydrate metabolic process"/>
    <property type="evidence" value="ECO:0007669"/>
    <property type="project" value="InterPro"/>
</dbReference>
<dbReference type="AlphaFoldDB" id="A0A672PYU9"/>
<evidence type="ECO:0000313" key="2">
    <source>
        <dbReference type="Ensembl" id="ENSSGRP00000068569.1"/>
    </source>
</evidence>
<dbReference type="PANTHER" id="PTHR10353:SF68">
    <property type="entry name" value="BETA-KLOTHO"/>
    <property type="match status" value="1"/>
</dbReference>
<name>A0A672PYU9_SINGR</name>
<organism evidence="2 3">
    <name type="scientific">Sinocyclocheilus grahami</name>
    <name type="common">Dianchi golden-line fish</name>
    <name type="synonym">Barbus grahami</name>
    <dbReference type="NCBI Taxonomy" id="75366"/>
    <lineage>
        <taxon>Eukaryota</taxon>
        <taxon>Metazoa</taxon>
        <taxon>Chordata</taxon>
        <taxon>Craniata</taxon>
        <taxon>Vertebrata</taxon>
        <taxon>Euteleostomi</taxon>
        <taxon>Actinopterygii</taxon>
        <taxon>Neopterygii</taxon>
        <taxon>Teleostei</taxon>
        <taxon>Ostariophysi</taxon>
        <taxon>Cypriniformes</taxon>
        <taxon>Cyprinidae</taxon>
        <taxon>Cyprininae</taxon>
        <taxon>Sinocyclocheilus</taxon>
    </lineage>
</organism>
<dbReference type="SUPFAM" id="SSF51445">
    <property type="entry name" value="(Trans)glycosidases"/>
    <property type="match status" value="2"/>
</dbReference>
<dbReference type="GO" id="GO:0004553">
    <property type="term" value="F:hydrolase activity, hydrolyzing O-glycosyl compounds"/>
    <property type="evidence" value="ECO:0007669"/>
    <property type="project" value="InterPro"/>
</dbReference>
<accession>A0A672PYU9</accession>
<sequence>MFSFSFQMENSKTVSYQKSSFKVEGGWAEHGKGETIWDRFSHEDRVFENQTTDLACDSYHKVDYDVYLLRGLMAPNYQFSVSWACIFPTGRKESLLEKAVAYYDKIIDTLLQSIQSLMDGFEGPQGYSQRFGLHYVNFEDPDRYANNGSHSLTAHICA</sequence>
<comment type="similarity">
    <text evidence="1">Belongs to the glycosyl hydrolase 1 family.</text>
</comment>
<protein>
    <submittedName>
        <fullName evidence="2">Uncharacterized protein</fullName>
    </submittedName>
</protein>
<dbReference type="InterPro" id="IPR001360">
    <property type="entry name" value="Glyco_hydro_1"/>
</dbReference>
<dbReference type="Pfam" id="PF00232">
    <property type="entry name" value="Glyco_hydro_1"/>
    <property type="match status" value="2"/>
</dbReference>
<dbReference type="PANTHER" id="PTHR10353">
    <property type="entry name" value="GLYCOSYL HYDROLASE"/>
    <property type="match status" value="1"/>
</dbReference>
<evidence type="ECO:0000313" key="3">
    <source>
        <dbReference type="Proteomes" id="UP000472262"/>
    </source>
</evidence>
<reference evidence="2" key="2">
    <citation type="submission" date="2025-09" db="UniProtKB">
        <authorList>
            <consortium name="Ensembl"/>
        </authorList>
    </citation>
    <scope>IDENTIFICATION</scope>
</reference>
<evidence type="ECO:0000256" key="1">
    <source>
        <dbReference type="RuleBase" id="RU003690"/>
    </source>
</evidence>
<dbReference type="InterPro" id="IPR017853">
    <property type="entry name" value="GH"/>
</dbReference>
<proteinExistence type="inferred from homology"/>
<dbReference type="Proteomes" id="UP000472262">
    <property type="component" value="Unassembled WGS sequence"/>
</dbReference>